<organism evidence="1 2">
    <name type="scientific">Pedobacter heparinus (strain ATCC 13125 / DSM 2366 / CIP 104194 / JCM 7457 / NBRC 12017 / NCIMB 9290 / NRRL B-14731 / HIM 762-3)</name>
    <dbReference type="NCBI Taxonomy" id="485917"/>
    <lineage>
        <taxon>Bacteria</taxon>
        <taxon>Pseudomonadati</taxon>
        <taxon>Bacteroidota</taxon>
        <taxon>Sphingobacteriia</taxon>
        <taxon>Sphingobacteriales</taxon>
        <taxon>Sphingobacteriaceae</taxon>
        <taxon>Pedobacter</taxon>
    </lineage>
</organism>
<dbReference type="Proteomes" id="UP000000852">
    <property type="component" value="Chromosome"/>
</dbReference>
<gene>
    <name evidence="1" type="ordered locus">Phep_2443</name>
</gene>
<dbReference type="InterPro" id="IPR054199">
    <property type="entry name" value="DUF6904"/>
</dbReference>
<dbReference type="KEGG" id="phe:Phep_2443"/>
<dbReference type="eggNOG" id="ENOG502ZB2M">
    <property type="taxonomic scope" value="Bacteria"/>
</dbReference>
<dbReference type="Pfam" id="PF21845">
    <property type="entry name" value="DUF6904"/>
    <property type="match status" value="1"/>
</dbReference>
<name>C6XZF1_PEDHD</name>
<dbReference type="EMBL" id="CP001681">
    <property type="protein sequence ID" value="ACU04647.1"/>
    <property type="molecule type" value="Genomic_DNA"/>
</dbReference>
<evidence type="ECO:0000313" key="1">
    <source>
        <dbReference type="EMBL" id="ACU04647.1"/>
    </source>
</evidence>
<dbReference type="HOGENOM" id="CLU_1433265_0_0_10"/>
<protein>
    <submittedName>
        <fullName evidence="1">Uncharacterized protein</fullName>
    </submittedName>
</protein>
<dbReference type="AlphaFoldDB" id="C6XZF1"/>
<dbReference type="STRING" id="485917.Phep_2443"/>
<reference evidence="1 2" key="1">
    <citation type="journal article" date="2009" name="Stand. Genomic Sci.">
        <title>Complete genome sequence of Pedobacter heparinus type strain (HIM 762-3).</title>
        <authorList>
            <person name="Han C."/>
            <person name="Spring S."/>
            <person name="Lapidus A."/>
            <person name="Del Rio T.G."/>
            <person name="Tice H."/>
            <person name="Copeland A."/>
            <person name="Cheng J.F."/>
            <person name="Lucas S."/>
            <person name="Chen F."/>
            <person name="Nolan M."/>
            <person name="Bruce D."/>
            <person name="Goodwin L."/>
            <person name="Pitluck S."/>
            <person name="Ivanova N."/>
            <person name="Mavromatis K."/>
            <person name="Mikhailova N."/>
            <person name="Pati A."/>
            <person name="Chen A."/>
            <person name="Palaniappan K."/>
            <person name="Land M."/>
            <person name="Hauser L."/>
            <person name="Chang Y.J."/>
            <person name="Jeffries C.C."/>
            <person name="Saunders E."/>
            <person name="Chertkov O."/>
            <person name="Brettin T."/>
            <person name="Goker M."/>
            <person name="Rohde M."/>
            <person name="Bristow J."/>
            <person name="Eisen J.A."/>
            <person name="Markowitz V."/>
            <person name="Hugenholtz P."/>
            <person name="Kyrpides N.C."/>
            <person name="Klenk H.P."/>
            <person name="Detter J.C."/>
        </authorList>
    </citation>
    <scope>NUCLEOTIDE SEQUENCE [LARGE SCALE GENOMIC DNA]</scope>
    <source>
        <strain evidence="2">ATCC 13125 / DSM 2366 / CIP 104194 / JCM 7457 / NBRC 12017 / NCIMB 9290 / NRRL B-14731 / HIM 762-3</strain>
    </source>
</reference>
<proteinExistence type="predicted"/>
<dbReference type="RefSeq" id="WP_015808259.1">
    <property type="nucleotide sequence ID" value="NC_013061.1"/>
</dbReference>
<keyword evidence="2" id="KW-1185">Reference proteome</keyword>
<sequence length="189" mass="21644">MLKSCLFENGSGIRLSGELSDLIALHGTVRKIISVVVDYELQATDASNLLVDFLEKIEQAYLGKELVEQYVVQRKACTHYGFGCSWMELLMINSLMRSLAEYAVLDELDDINIQLLEYLCRKTLSGIDKADVTGIHHYIGKRFVCLNIRHFIANFSYKDSDFKVGADRDSLKKVQQYLSVYFEESRPLR</sequence>
<accession>C6XZF1</accession>
<evidence type="ECO:0000313" key="2">
    <source>
        <dbReference type="Proteomes" id="UP000000852"/>
    </source>
</evidence>
<dbReference type="OrthoDB" id="1122716at2"/>